<keyword evidence="18" id="KW-1185">Reference proteome</keyword>
<dbReference type="InterPro" id="IPR011042">
    <property type="entry name" value="6-blade_b-propeller_TolB-like"/>
</dbReference>
<comment type="cofactor">
    <cofactor evidence="15">
        <name>Zn(2+)</name>
        <dbReference type="ChEBI" id="CHEBI:29105"/>
    </cofactor>
    <text evidence="15">Binds 1 divalent metal cation per subunit.</text>
</comment>
<dbReference type="RefSeq" id="WP_149082939.1">
    <property type="nucleotide sequence ID" value="NZ_VTAW01000037.1"/>
</dbReference>
<sequence length="289" mass="31917">MPERERIADTRAHTGEGPLWHPDDRRLYWVDIPAGELYGYDPARDEYELVYETDGVPLGGYTIEEDGALLLFTHGTVSRLEPGDDIAQPVVEIDAETRFNDVIADPEGRVFCGTMPGDDELGDLYRLEPDGTATVVIENIDIPNGMGFSRNLETFYLTESEAHAVYAFDYDRETGALTNRRTFLETGDGDGVPDGMTVDADDYVWSARWDGGRVVRYKPDGRDVDTIDLPARKVASVTFGGPTYEDLYLTTALTDGDRETEGEGAGAVFRVPDVGVSGVPEFRSRIALE</sequence>
<dbReference type="Pfam" id="PF08450">
    <property type="entry name" value="SGL"/>
    <property type="match status" value="1"/>
</dbReference>
<evidence type="ECO:0000256" key="8">
    <source>
        <dbReference type="ARBA" id="ARBA00016808"/>
    </source>
</evidence>
<dbReference type="SUPFAM" id="SSF63829">
    <property type="entry name" value="Calcium-dependent phosphotriesterase"/>
    <property type="match status" value="1"/>
</dbReference>
<evidence type="ECO:0000256" key="15">
    <source>
        <dbReference type="PIRSR" id="PIRSR605511-2"/>
    </source>
</evidence>
<accession>A0A5D5AN84</accession>
<dbReference type="EMBL" id="VTAW01000037">
    <property type="protein sequence ID" value="TYT60561.1"/>
    <property type="molecule type" value="Genomic_DNA"/>
</dbReference>
<dbReference type="InterPro" id="IPR008367">
    <property type="entry name" value="Regucalcin"/>
</dbReference>
<keyword evidence="12" id="KW-0106">Calcium</keyword>
<dbReference type="PRINTS" id="PR01790">
    <property type="entry name" value="SMP30FAMILY"/>
</dbReference>
<evidence type="ECO:0000256" key="5">
    <source>
        <dbReference type="ARBA" id="ARBA00004496"/>
    </source>
</evidence>
<evidence type="ECO:0000256" key="2">
    <source>
        <dbReference type="ARBA" id="ARBA00001913"/>
    </source>
</evidence>
<evidence type="ECO:0000256" key="13">
    <source>
        <dbReference type="ARBA" id="ARBA00032464"/>
    </source>
</evidence>
<feature type="active site" description="Proton donor/acceptor" evidence="14">
    <location>
        <position position="194"/>
    </location>
</feature>
<comment type="subcellular location">
    <subcellularLocation>
        <location evidence="5">Cytoplasm</location>
    </subcellularLocation>
</comment>
<name>A0A5D5AN84_9EURY</name>
<comment type="catalytic activity">
    <reaction evidence="1">
        <text>D-glucono-1,5-lactone + H2O = D-gluconate + H(+)</text>
        <dbReference type="Rhea" id="RHEA:10440"/>
        <dbReference type="ChEBI" id="CHEBI:15377"/>
        <dbReference type="ChEBI" id="CHEBI:15378"/>
        <dbReference type="ChEBI" id="CHEBI:16217"/>
        <dbReference type="ChEBI" id="CHEBI:18391"/>
        <dbReference type="EC" id="3.1.1.17"/>
    </reaction>
</comment>
<keyword evidence="9" id="KW-0963">Cytoplasm</keyword>
<dbReference type="GO" id="GO:0030234">
    <property type="term" value="F:enzyme regulator activity"/>
    <property type="evidence" value="ECO:0007669"/>
    <property type="project" value="InterPro"/>
</dbReference>
<evidence type="ECO:0000256" key="14">
    <source>
        <dbReference type="PIRSR" id="PIRSR605511-1"/>
    </source>
</evidence>
<comment type="caution">
    <text evidence="17">The sequence shown here is derived from an EMBL/GenBank/DDBJ whole genome shotgun (WGS) entry which is preliminary data.</text>
</comment>
<feature type="binding site" evidence="15">
    <location>
        <position position="98"/>
    </location>
    <ligand>
        <name>substrate</name>
    </ligand>
</feature>
<evidence type="ECO:0000256" key="11">
    <source>
        <dbReference type="ARBA" id="ARBA00022801"/>
    </source>
</evidence>
<feature type="binding site" evidence="15">
    <location>
        <position position="144"/>
    </location>
    <ligand>
        <name>a divalent metal cation</name>
        <dbReference type="ChEBI" id="CHEBI:60240"/>
    </ligand>
</feature>
<comment type="cofactor">
    <cofactor evidence="3">
        <name>Mn(2+)</name>
        <dbReference type="ChEBI" id="CHEBI:29035"/>
    </cofactor>
</comment>
<dbReference type="PANTHER" id="PTHR10907">
    <property type="entry name" value="REGUCALCIN"/>
    <property type="match status" value="1"/>
</dbReference>
<comment type="similarity">
    <text evidence="6">Belongs to the SMP-30/CGR1 family.</text>
</comment>
<dbReference type="GO" id="GO:0019853">
    <property type="term" value="P:L-ascorbic acid biosynthetic process"/>
    <property type="evidence" value="ECO:0007669"/>
    <property type="project" value="TreeGrafter"/>
</dbReference>
<evidence type="ECO:0000256" key="6">
    <source>
        <dbReference type="ARBA" id="ARBA00008853"/>
    </source>
</evidence>
<evidence type="ECO:0000256" key="1">
    <source>
        <dbReference type="ARBA" id="ARBA00001589"/>
    </source>
</evidence>
<evidence type="ECO:0000313" key="17">
    <source>
        <dbReference type="EMBL" id="TYT60561.1"/>
    </source>
</evidence>
<dbReference type="EC" id="3.1.1.17" evidence="7"/>
<dbReference type="Proteomes" id="UP000324104">
    <property type="component" value="Unassembled WGS sequence"/>
</dbReference>
<evidence type="ECO:0000256" key="4">
    <source>
        <dbReference type="ARBA" id="ARBA00001946"/>
    </source>
</evidence>
<feature type="binding site" evidence="15">
    <location>
        <position position="100"/>
    </location>
    <ligand>
        <name>substrate</name>
    </ligand>
</feature>
<evidence type="ECO:0000256" key="12">
    <source>
        <dbReference type="ARBA" id="ARBA00022837"/>
    </source>
</evidence>
<evidence type="ECO:0000259" key="16">
    <source>
        <dbReference type="Pfam" id="PF08450"/>
    </source>
</evidence>
<organism evidence="17 18">
    <name type="scientific">Natrialba swarupiae</name>
    <dbReference type="NCBI Taxonomy" id="2448032"/>
    <lineage>
        <taxon>Archaea</taxon>
        <taxon>Methanobacteriati</taxon>
        <taxon>Methanobacteriota</taxon>
        <taxon>Stenosarchaea group</taxon>
        <taxon>Halobacteria</taxon>
        <taxon>Halobacteriales</taxon>
        <taxon>Natrialbaceae</taxon>
        <taxon>Natrialba</taxon>
    </lineage>
</organism>
<dbReference type="GO" id="GO:0004341">
    <property type="term" value="F:gluconolactonase activity"/>
    <property type="evidence" value="ECO:0007669"/>
    <property type="project" value="UniProtKB-EC"/>
</dbReference>
<evidence type="ECO:0000256" key="9">
    <source>
        <dbReference type="ARBA" id="ARBA00022490"/>
    </source>
</evidence>
<dbReference type="PRINTS" id="PR01791">
    <property type="entry name" value="REGUCALCIN"/>
</dbReference>
<evidence type="ECO:0000313" key="18">
    <source>
        <dbReference type="Proteomes" id="UP000324104"/>
    </source>
</evidence>
<evidence type="ECO:0000256" key="10">
    <source>
        <dbReference type="ARBA" id="ARBA00022723"/>
    </source>
</evidence>
<proteinExistence type="inferred from homology"/>
<evidence type="ECO:0000256" key="7">
    <source>
        <dbReference type="ARBA" id="ARBA00013227"/>
    </source>
</evidence>
<keyword evidence="15" id="KW-0862">Zinc</keyword>
<feature type="binding site" evidence="15">
    <location>
        <position position="194"/>
    </location>
    <ligand>
        <name>a divalent metal cation</name>
        <dbReference type="ChEBI" id="CHEBI:60240"/>
    </ligand>
</feature>
<dbReference type="GO" id="GO:0005509">
    <property type="term" value="F:calcium ion binding"/>
    <property type="evidence" value="ECO:0007669"/>
    <property type="project" value="InterPro"/>
</dbReference>
<protein>
    <recommendedName>
        <fullName evidence="8">Regucalcin</fullName>
        <ecNumber evidence="7">3.1.1.17</ecNumber>
    </recommendedName>
    <alternativeName>
        <fullName evidence="13">Gluconolactonase</fullName>
    </alternativeName>
</protein>
<dbReference type="GO" id="GO:0005737">
    <property type="term" value="C:cytoplasm"/>
    <property type="evidence" value="ECO:0007669"/>
    <property type="project" value="UniProtKB-SubCell"/>
</dbReference>
<comment type="cofactor">
    <cofactor evidence="4">
        <name>Mg(2+)</name>
        <dbReference type="ChEBI" id="CHEBI:18420"/>
    </cofactor>
</comment>
<keyword evidence="11" id="KW-0378">Hydrolase</keyword>
<evidence type="ECO:0000256" key="3">
    <source>
        <dbReference type="ARBA" id="ARBA00001936"/>
    </source>
</evidence>
<keyword evidence="10 15" id="KW-0479">Metal-binding</keyword>
<feature type="domain" description="SMP-30/Gluconolactonase/LRE-like region" evidence="16">
    <location>
        <begin position="15"/>
        <end position="252"/>
    </location>
</feature>
<dbReference type="AlphaFoldDB" id="A0A5D5AN84"/>
<feature type="binding site" evidence="15">
    <location>
        <position position="16"/>
    </location>
    <ligand>
        <name>a divalent metal cation</name>
        <dbReference type="ChEBI" id="CHEBI:60240"/>
    </ligand>
</feature>
<reference evidence="17 18" key="1">
    <citation type="submission" date="2019-08" db="EMBL/GenBank/DDBJ databases">
        <title>Archaea genome.</title>
        <authorList>
            <person name="Kajale S."/>
            <person name="Shouche Y."/>
            <person name="Deshpande N."/>
            <person name="Sharma A."/>
        </authorList>
    </citation>
    <scope>NUCLEOTIDE SEQUENCE [LARGE SCALE GENOMIC DNA]</scope>
    <source>
        <strain evidence="17 18">ESP3B_9</strain>
    </source>
</reference>
<feature type="binding site" evidence="15">
    <location>
        <position position="118"/>
    </location>
    <ligand>
        <name>substrate</name>
    </ligand>
</feature>
<dbReference type="PANTHER" id="PTHR10907:SF47">
    <property type="entry name" value="REGUCALCIN"/>
    <property type="match status" value="1"/>
</dbReference>
<dbReference type="InterPro" id="IPR013658">
    <property type="entry name" value="SGL"/>
</dbReference>
<gene>
    <name evidence="17" type="ORF">FYC77_18285</name>
</gene>
<dbReference type="Gene3D" id="2.120.10.30">
    <property type="entry name" value="TolB, C-terminal domain"/>
    <property type="match status" value="1"/>
</dbReference>
<comment type="cofactor">
    <cofactor evidence="2">
        <name>Ca(2+)</name>
        <dbReference type="ChEBI" id="CHEBI:29108"/>
    </cofactor>
</comment>
<dbReference type="InterPro" id="IPR005511">
    <property type="entry name" value="SMP-30"/>
</dbReference>